<keyword evidence="1" id="KW-1133">Transmembrane helix</keyword>
<evidence type="ECO:0008006" key="4">
    <source>
        <dbReference type="Google" id="ProtNLM"/>
    </source>
</evidence>
<dbReference type="EMBL" id="AP022583">
    <property type="protein sequence ID" value="BBY07116.1"/>
    <property type="molecule type" value="Genomic_DNA"/>
</dbReference>
<evidence type="ECO:0000256" key="1">
    <source>
        <dbReference type="SAM" id="Phobius"/>
    </source>
</evidence>
<evidence type="ECO:0000313" key="2">
    <source>
        <dbReference type="EMBL" id="BBY07116.1"/>
    </source>
</evidence>
<dbReference type="KEGG" id="mnv:MNVI_24340"/>
<organism evidence="2 3">
    <name type="scientific">Mycobacterium noviomagense</name>
    <dbReference type="NCBI Taxonomy" id="459858"/>
    <lineage>
        <taxon>Bacteria</taxon>
        <taxon>Bacillati</taxon>
        <taxon>Actinomycetota</taxon>
        <taxon>Actinomycetes</taxon>
        <taxon>Mycobacteriales</taxon>
        <taxon>Mycobacteriaceae</taxon>
        <taxon>Mycobacterium</taxon>
    </lineage>
</organism>
<accession>A0A7I7PEX4</accession>
<feature type="transmembrane region" description="Helical" evidence="1">
    <location>
        <begin position="39"/>
        <end position="58"/>
    </location>
</feature>
<protein>
    <recommendedName>
        <fullName evidence="4">Integral membrane protein</fullName>
    </recommendedName>
</protein>
<proteinExistence type="predicted"/>
<sequence>MSTSSSAIPSTHPTAAVPAHGSFCAITADAHSIPYMRRAFVVTFAVGLIIAVFGLIWALQGFGVLGGSPMSNTTTWSIIGPITVVIGIVVAVFSWRKLSSK</sequence>
<evidence type="ECO:0000313" key="3">
    <source>
        <dbReference type="Proteomes" id="UP000466894"/>
    </source>
</evidence>
<keyword evidence="1" id="KW-0812">Transmembrane</keyword>
<dbReference type="AlphaFoldDB" id="A0A7I7PEX4"/>
<dbReference type="Proteomes" id="UP000466894">
    <property type="component" value="Chromosome"/>
</dbReference>
<name>A0A7I7PEX4_9MYCO</name>
<feature type="transmembrane region" description="Helical" evidence="1">
    <location>
        <begin position="78"/>
        <end position="95"/>
    </location>
</feature>
<keyword evidence="1" id="KW-0472">Membrane</keyword>
<reference evidence="2 3" key="1">
    <citation type="journal article" date="2019" name="Emerg. Microbes Infect.">
        <title>Comprehensive subspecies identification of 175 nontuberculous mycobacteria species based on 7547 genomic profiles.</title>
        <authorList>
            <person name="Matsumoto Y."/>
            <person name="Kinjo T."/>
            <person name="Motooka D."/>
            <person name="Nabeya D."/>
            <person name="Jung N."/>
            <person name="Uechi K."/>
            <person name="Horii T."/>
            <person name="Iida T."/>
            <person name="Fujita J."/>
            <person name="Nakamura S."/>
        </authorList>
    </citation>
    <scope>NUCLEOTIDE SEQUENCE [LARGE SCALE GENOMIC DNA]</scope>
    <source>
        <strain evidence="2 3">JCM 16367</strain>
    </source>
</reference>
<gene>
    <name evidence="2" type="ORF">MNVI_24340</name>
</gene>